<protein>
    <recommendedName>
        <fullName evidence="11">CFEM domain-containing protein</fullName>
    </recommendedName>
</protein>
<dbReference type="InterPro" id="IPR008427">
    <property type="entry name" value="Extracellular_membr_CFEM_dom"/>
</dbReference>
<feature type="signal peptide" evidence="10">
    <location>
        <begin position="1"/>
        <end position="18"/>
    </location>
</feature>
<evidence type="ECO:0000256" key="7">
    <source>
        <dbReference type="ARBA" id="ARBA00023157"/>
    </source>
</evidence>
<keyword evidence="5" id="KW-0472">Membrane</keyword>
<dbReference type="Pfam" id="PF05730">
    <property type="entry name" value="CFEM"/>
    <property type="match status" value="1"/>
</dbReference>
<feature type="compositionally biased region" description="Low complexity" evidence="9">
    <location>
        <begin position="204"/>
        <end position="216"/>
    </location>
</feature>
<feature type="compositionally biased region" description="Low complexity" evidence="9">
    <location>
        <begin position="320"/>
        <end position="330"/>
    </location>
</feature>
<comment type="subcellular location">
    <subcellularLocation>
        <location evidence="1">Membrane</location>
        <topology evidence="1">Lipid-anchor</topology>
        <topology evidence="1">GPI-anchor</topology>
    </subcellularLocation>
    <subcellularLocation>
        <location evidence="2">Secreted</location>
    </subcellularLocation>
</comment>
<feature type="compositionally biased region" description="Polar residues" evidence="9">
    <location>
        <begin position="464"/>
        <end position="473"/>
    </location>
</feature>
<evidence type="ECO:0000313" key="12">
    <source>
        <dbReference type="EMBL" id="KAF2032312.1"/>
    </source>
</evidence>
<dbReference type="EMBL" id="ML978173">
    <property type="protein sequence ID" value="KAF2032312.1"/>
    <property type="molecule type" value="Genomic_DNA"/>
</dbReference>
<evidence type="ECO:0000256" key="8">
    <source>
        <dbReference type="ARBA" id="ARBA00023288"/>
    </source>
</evidence>
<dbReference type="AlphaFoldDB" id="A0A9P4LQ30"/>
<accession>A0A9P4LQ30</accession>
<feature type="region of interest" description="Disordered" evidence="9">
    <location>
        <begin position="191"/>
        <end position="229"/>
    </location>
</feature>
<keyword evidence="5" id="KW-0336">GPI-anchor</keyword>
<feature type="compositionally biased region" description="Pro residues" evidence="9">
    <location>
        <begin position="194"/>
        <end position="203"/>
    </location>
</feature>
<evidence type="ECO:0000259" key="11">
    <source>
        <dbReference type="Pfam" id="PF05730"/>
    </source>
</evidence>
<keyword evidence="13" id="KW-1185">Reference proteome</keyword>
<reference evidence="12" key="1">
    <citation type="journal article" date="2020" name="Stud. Mycol.">
        <title>101 Dothideomycetes genomes: a test case for predicting lifestyles and emergence of pathogens.</title>
        <authorList>
            <person name="Haridas S."/>
            <person name="Albert R."/>
            <person name="Binder M."/>
            <person name="Bloem J."/>
            <person name="Labutti K."/>
            <person name="Salamov A."/>
            <person name="Andreopoulos B."/>
            <person name="Baker S."/>
            <person name="Barry K."/>
            <person name="Bills G."/>
            <person name="Bluhm B."/>
            <person name="Cannon C."/>
            <person name="Castanera R."/>
            <person name="Culley D."/>
            <person name="Daum C."/>
            <person name="Ezra D."/>
            <person name="Gonzalez J."/>
            <person name="Henrissat B."/>
            <person name="Kuo A."/>
            <person name="Liang C."/>
            <person name="Lipzen A."/>
            <person name="Lutzoni F."/>
            <person name="Magnuson J."/>
            <person name="Mondo S."/>
            <person name="Nolan M."/>
            <person name="Ohm R."/>
            <person name="Pangilinan J."/>
            <person name="Park H.-J."/>
            <person name="Ramirez L."/>
            <person name="Alfaro M."/>
            <person name="Sun H."/>
            <person name="Tritt A."/>
            <person name="Yoshinaga Y."/>
            <person name="Zwiers L.-H."/>
            <person name="Turgeon B."/>
            <person name="Goodwin S."/>
            <person name="Spatafora J."/>
            <person name="Crous P."/>
            <person name="Grigoriev I."/>
        </authorList>
    </citation>
    <scope>NUCLEOTIDE SEQUENCE</scope>
    <source>
        <strain evidence="12">CBS 110217</strain>
    </source>
</reference>
<keyword evidence="5" id="KW-0325">Glycoprotein</keyword>
<comment type="caution">
    <text evidence="12">The sequence shown here is derived from an EMBL/GenBank/DDBJ whole genome shotgun (WGS) entry which is preliminary data.</text>
</comment>
<feature type="region of interest" description="Disordered" evidence="9">
    <location>
        <begin position="243"/>
        <end position="330"/>
    </location>
</feature>
<feature type="compositionally biased region" description="Low complexity" evidence="9">
    <location>
        <begin position="273"/>
        <end position="290"/>
    </location>
</feature>
<evidence type="ECO:0000256" key="5">
    <source>
        <dbReference type="ARBA" id="ARBA00022622"/>
    </source>
</evidence>
<dbReference type="GO" id="GO:0005576">
    <property type="term" value="C:extracellular region"/>
    <property type="evidence" value="ECO:0007669"/>
    <property type="project" value="UniProtKB-SubCell"/>
</dbReference>
<evidence type="ECO:0000256" key="4">
    <source>
        <dbReference type="ARBA" id="ARBA00022525"/>
    </source>
</evidence>
<keyword evidence="4" id="KW-0964">Secreted</keyword>
<feature type="domain" description="CFEM" evidence="11">
    <location>
        <begin position="384"/>
        <end position="449"/>
    </location>
</feature>
<name>A0A9P4LQ30_9PLEO</name>
<evidence type="ECO:0000256" key="1">
    <source>
        <dbReference type="ARBA" id="ARBA00004589"/>
    </source>
</evidence>
<dbReference type="OrthoDB" id="5431405at2759"/>
<dbReference type="Proteomes" id="UP000799777">
    <property type="component" value="Unassembled WGS sequence"/>
</dbReference>
<gene>
    <name evidence="12" type="ORF">EK21DRAFT_109983</name>
</gene>
<feature type="chain" id="PRO_5040220321" description="CFEM domain-containing protein" evidence="10">
    <location>
        <begin position="19"/>
        <end position="604"/>
    </location>
</feature>
<feature type="compositionally biased region" description="Low complexity" evidence="9">
    <location>
        <begin position="252"/>
        <end position="264"/>
    </location>
</feature>
<feature type="region of interest" description="Disordered" evidence="9">
    <location>
        <begin position="464"/>
        <end position="499"/>
    </location>
</feature>
<sequence length="604" mass="62147">MKTTYALLAGLAAQQAAATWNLSGKPFKSPQYANNECSDKQKNGFDWSDLKDGTSNFQYGDFDFSAGWSCSSSQGKRDQLTKRTFGNKVITNKCTKEKPASFGCTTKKDGFSITTIDVSVEFDAVIDLHYTMTDGSVCQQKSVPCKKEGNTIENTQCGGAKSVDVYLGSKYQGGESECQIGLHQIGFDCSPPKEYNPPSPPSVPVSSTPVASKSASTPPPAQSAPSCYGDSCGSQPPVSSSASPCEGGACDSQSTPAASSSGSGSCNGGYGEGCPPAQTSPAQTPQSAPPFSSMPPYANSSAAVPSTYETTKVPPPSYESSTATPLPATSTAIPPCNRGYGGSCGASSAPPFLPPSSAATPGQGTSSAPPSQSSYPPSSYPPSQVGDVLPSCMNTWLQISTEECKDNTATDCYCKNSKFTKNVIDCVQAWCKTDEETKSTLQYLVGICAQYVPENPGLVSNCPNDTFNNTPATPSGDVGSSGVPLNTPAPSGTPTPSKPVTTIVYGSTSLTVPQVHFTTEYPVAGATPTAPVGLVPGGGPAQTPAAPTPLAPYPVPSTLKPSFQPTGTGAVRPSSPAQFTGAASPMQVEAKHMMFAAVLGFLAL</sequence>
<keyword evidence="6 10" id="KW-0732">Signal</keyword>
<keyword evidence="8" id="KW-0449">Lipoprotein</keyword>
<evidence type="ECO:0000256" key="9">
    <source>
        <dbReference type="SAM" id="MobiDB-lite"/>
    </source>
</evidence>
<evidence type="ECO:0000256" key="6">
    <source>
        <dbReference type="ARBA" id="ARBA00022729"/>
    </source>
</evidence>
<evidence type="ECO:0000256" key="2">
    <source>
        <dbReference type="ARBA" id="ARBA00004613"/>
    </source>
</evidence>
<keyword evidence="7" id="KW-1015">Disulfide bond</keyword>
<evidence type="ECO:0000256" key="10">
    <source>
        <dbReference type="SAM" id="SignalP"/>
    </source>
</evidence>
<dbReference type="GO" id="GO:0098552">
    <property type="term" value="C:side of membrane"/>
    <property type="evidence" value="ECO:0007669"/>
    <property type="project" value="UniProtKB-KW"/>
</dbReference>
<organism evidence="12 13">
    <name type="scientific">Setomelanomma holmii</name>
    <dbReference type="NCBI Taxonomy" id="210430"/>
    <lineage>
        <taxon>Eukaryota</taxon>
        <taxon>Fungi</taxon>
        <taxon>Dikarya</taxon>
        <taxon>Ascomycota</taxon>
        <taxon>Pezizomycotina</taxon>
        <taxon>Dothideomycetes</taxon>
        <taxon>Pleosporomycetidae</taxon>
        <taxon>Pleosporales</taxon>
        <taxon>Pleosporineae</taxon>
        <taxon>Phaeosphaeriaceae</taxon>
        <taxon>Setomelanomma</taxon>
    </lineage>
</organism>
<comment type="similarity">
    <text evidence="3">Belongs to the RBT5 family.</text>
</comment>
<evidence type="ECO:0000313" key="13">
    <source>
        <dbReference type="Proteomes" id="UP000799777"/>
    </source>
</evidence>
<feature type="region of interest" description="Disordered" evidence="9">
    <location>
        <begin position="351"/>
        <end position="382"/>
    </location>
</feature>
<feature type="compositionally biased region" description="Polar residues" evidence="9">
    <location>
        <begin position="298"/>
        <end position="310"/>
    </location>
</feature>
<evidence type="ECO:0000256" key="3">
    <source>
        <dbReference type="ARBA" id="ARBA00010031"/>
    </source>
</evidence>
<proteinExistence type="inferred from homology"/>